<dbReference type="EMBL" id="VIWW01000001">
    <property type="protein sequence ID" value="TWG07213.1"/>
    <property type="molecule type" value="Genomic_DNA"/>
</dbReference>
<dbReference type="Proteomes" id="UP000318186">
    <property type="component" value="Unassembled WGS sequence"/>
</dbReference>
<name>A0A561V6J5_9ACTN</name>
<dbReference type="Proteomes" id="UP001330827">
    <property type="component" value="Chromosome"/>
</dbReference>
<evidence type="ECO:0000313" key="3">
    <source>
        <dbReference type="Proteomes" id="UP000318186"/>
    </source>
</evidence>
<organism evidence="1 3">
    <name type="scientific">Streptomyces brevispora</name>
    <dbReference type="NCBI Taxonomy" id="887462"/>
    <lineage>
        <taxon>Bacteria</taxon>
        <taxon>Bacillati</taxon>
        <taxon>Actinomycetota</taxon>
        <taxon>Actinomycetes</taxon>
        <taxon>Kitasatosporales</taxon>
        <taxon>Streptomycetaceae</taxon>
        <taxon>Streptomyces</taxon>
    </lineage>
</organism>
<evidence type="ECO:0000313" key="1">
    <source>
        <dbReference type="EMBL" id="TWG07213.1"/>
    </source>
</evidence>
<reference evidence="1 3" key="1">
    <citation type="submission" date="2019-06" db="EMBL/GenBank/DDBJ databases">
        <title>Sequencing the genomes of 1000 actinobacteria strains.</title>
        <authorList>
            <person name="Klenk H.-P."/>
        </authorList>
    </citation>
    <scope>NUCLEOTIDE SEQUENCE [LARGE SCALE GENOMIC DNA]</scope>
    <source>
        <strain evidence="1 3">DSM 42059</strain>
    </source>
</reference>
<evidence type="ECO:0000313" key="2">
    <source>
        <dbReference type="EMBL" id="WSC11962.1"/>
    </source>
</evidence>
<evidence type="ECO:0008006" key="5">
    <source>
        <dbReference type="Google" id="ProtNLM"/>
    </source>
</evidence>
<proteinExistence type="predicted"/>
<gene>
    <name evidence="1" type="ORF">FHX80_115718</name>
    <name evidence="2" type="ORF">OIE64_03265</name>
</gene>
<dbReference type="OrthoDB" id="5502073at2"/>
<accession>A0A561V6J5</accession>
<evidence type="ECO:0000313" key="4">
    <source>
        <dbReference type="Proteomes" id="UP001330827"/>
    </source>
</evidence>
<dbReference type="AlphaFoldDB" id="A0A561V6J5"/>
<protein>
    <recommendedName>
        <fullName evidence="5">2-oxoglutarate-Fe(II)-dependent oxygenase superfamily protein</fullName>
    </recommendedName>
</protein>
<dbReference type="EMBL" id="CP109114">
    <property type="protein sequence ID" value="WSC11962.1"/>
    <property type="molecule type" value="Genomic_DNA"/>
</dbReference>
<keyword evidence="4" id="KW-1185">Reference proteome</keyword>
<reference evidence="2 4" key="2">
    <citation type="submission" date="2022-10" db="EMBL/GenBank/DDBJ databases">
        <title>The complete genomes of actinobacterial strains from the NBC collection.</title>
        <authorList>
            <person name="Joergensen T.S."/>
            <person name="Alvarez Arevalo M."/>
            <person name="Sterndorff E.B."/>
            <person name="Faurdal D."/>
            <person name="Vuksanovic O."/>
            <person name="Mourched A.-S."/>
            <person name="Charusanti P."/>
            <person name="Shaw S."/>
            <person name="Blin K."/>
            <person name="Weber T."/>
        </authorList>
    </citation>
    <scope>NUCLEOTIDE SEQUENCE [LARGE SCALE GENOMIC DNA]</scope>
    <source>
        <strain evidence="2 4">NBC 01769</strain>
    </source>
</reference>
<dbReference type="RefSeq" id="WP_145766845.1">
    <property type="nucleotide sequence ID" value="NZ_CP109114.1"/>
</dbReference>
<sequence>MALIARTAQALPDETLDQLRSAVAMATRPDRLGGRSPYHYTFWYSLGTPPRNVVEAAVRNHLVHHIPAEVRAAAVGVEWWLGRLAPPYASNFEFGLHRDIGEDPETGALDSPMLSSVVYLTDVDDGPLVVFGGEPSPGEQDREFVFPARNLYVTFPGHLWHSVGSRADVHQEPPTAPEHRERLTVLVNWWPYEPGDIAAEPMKQVAAAYDGSMYPELRAAAAGPQISS</sequence>